<reference evidence="2 3" key="1">
    <citation type="submission" date="2019-04" db="EMBL/GenBank/DDBJ databases">
        <title>Friends and foes A comparative genomics study of 23 Aspergillus species from section Flavi.</title>
        <authorList>
            <consortium name="DOE Joint Genome Institute"/>
            <person name="Kjaerbolling I."/>
            <person name="Vesth T."/>
            <person name="Frisvad J.C."/>
            <person name="Nybo J.L."/>
            <person name="Theobald S."/>
            <person name="Kildgaard S."/>
            <person name="Isbrandt T."/>
            <person name="Kuo A."/>
            <person name="Sato A."/>
            <person name="Lyhne E.K."/>
            <person name="Kogle M.E."/>
            <person name="Wiebenga A."/>
            <person name="Kun R.S."/>
            <person name="Lubbers R.J."/>
            <person name="Makela M.R."/>
            <person name="Barry K."/>
            <person name="Chovatia M."/>
            <person name="Clum A."/>
            <person name="Daum C."/>
            <person name="Haridas S."/>
            <person name="He G."/>
            <person name="LaButti K."/>
            <person name="Lipzen A."/>
            <person name="Mondo S."/>
            <person name="Riley R."/>
            <person name="Salamov A."/>
            <person name="Simmons B.A."/>
            <person name="Magnuson J.K."/>
            <person name="Henrissat B."/>
            <person name="Mortensen U.H."/>
            <person name="Larsen T.O."/>
            <person name="Devries R.P."/>
            <person name="Grigoriev I.V."/>
            <person name="Machida M."/>
            <person name="Baker S.E."/>
            <person name="Andersen M.R."/>
        </authorList>
    </citation>
    <scope>NUCLEOTIDE SEQUENCE [LARGE SCALE GENOMIC DNA]</scope>
    <source>
        <strain evidence="2 3">CBS 117625</strain>
    </source>
</reference>
<evidence type="ECO:0000256" key="1">
    <source>
        <dbReference type="SAM" id="SignalP"/>
    </source>
</evidence>
<feature type="signal peptide" evidence="1">
    <location>
        <begin position="1"/>
        <end position="29"/>
    </location>
</feature>
<dbReference type="AlphaFoldDB" id="A0A5N6SLU2"/>
<feature type="chain" id="PRO_5024809441" description="Fungal N-terminal domain-containing protein" evidence="1">
    <location>
        <begin position="30"/>
        <end position="114"/>
    </location>
</feature>
<evidence type="ECO:0000313" key="3">
    <source>
        <dbReference type="Proteomes" id="UP000325672"/>
    </source>
</evidence>
<dbReference type="GeneID" id="43635569"/>
<keyword evidence="1" id="KW-0732">Signal</keyword>
<protein>
    <recommendedName>
        <fullName evidence="4">Fungal N-terminal domain-containing protein</fullName>
    </recommendedName>
</protein>
<proteinExistence type="predicted"/>
<dbReference type="Proteomes" id="UP000325672">
    <property type="component" value="Unassembled WGS sequence"/>
</dbReference>
<name>A0A5N6SLU2_ASPPS</name>
<evidence type="ECO:0008006" key="4">
    <source>
        <dbReference type="Google" id="ProtNLM"/>
    </source>
</evidence>
<dbReference type="RefSeq" id="XP_031911741.1">
    <property type="nucleotide sequence ID" value="XM_032051359.1"/>
</dbReference>
<accession>A0A5N6SLU2</accession>
<organism evidence="2 3">
    <name type="scientific">Aspergillus pseudotamarii</name>
    <dbReference type="NCBI Taxonomy" id="132259"/>
    <lineage>
        <taxon>Eukaryota</taxon>
        <taxon>Fungi</taxon>
        <taxon>Dikarya</taxon>
        <taxon>Ascomycota</taxon>
        <taxon>Pezizomycotina</taxon>
        <taxon>Eurotiomycetes</taxon>
        <taxon>Eurotiomycetidae</taxon>
        <taxon>Eurotiales</taxon>
        <taxon>Aspergillaceae</taxon>
        <taxon>Aspergillus</taxon>
        <taxon>Aspergillus subgen. Circumdati</taxon>
    </lineage>
</organism>
<evidence type="ECO:0000313" key="2">
    <source>
        <dbReference type="EMBL" id="KAE8135678.1"/>
    </source>
</evidence>
<keyword evidence="3" id="KW-1185">Reference proteome</keyword>
<sequence>MKATISQVYFGLSFSIVLLLGISIGELGGSTPSEGLENLKTSLDTLIRGNEAETSLMSGQSLHEERLSWLDALCNRLHVQMTAARDPITHFEKDLFRKASAACVTVIDQEVKVV</sequence>
<dbReference type="OrthoDB" id="4502654at2759"/>
<dbReference type="EMBL" id="ML743591">
    <property type="protein sequence ID" value="KAE8135678.1"/>
    <property type="molecule type" value="Genomic_DNA"/>
</dbReference>
<gene>
    <name evidence="2" type="ORF">BDV38DRAFT_134908</name>
</gene>